<dbReference type="KEGG" id="cser:CCO03_04705"/>
<evidence type="ECO:0000256" key="1">
    <source>
        <dbReference type="SAM" id="Phobius"/>
    </source>
</evidence>
<reference evidence="2 3" key="1">
    <citation type="submission" date="2017-05" db="EMBL/GenBank/DDBJ databases">
        <authorList>
            <person name="Song R."/>
            <person name="Chenine A.L."/>
            <person name="Ruprecht R.M."/>
        </authorList>
    </citation>
    <scope>NUCLEOTIDE SEQUENCE [LARGE SCALE GENOMIC DNA]</scope>
    <source>
        <strain evidence="2 3">DSM 26136</strain>
    </source>
</reference>
<feature type="transmembrane region" description="Helical" evidence="1">
    <location>
        <begin position="98"/>
        <end position="120"/>
    </location>
</feature>
<feature type="transmembrane region" description="Helical" evidence="1">
    <location>
        <begin position="71"/>
        <end position="92"/>
    </location>
</feature>
<keyword evidence="1" id="KW-0812">Transmembrane</keyword>
<gene>
    <name evidence="2" type="ORF">CCO03_04705</name>
</gene>
<keyword evidence="3" id="KW-1185">Reference proteome</keyword>
<sequence>MDDLLNLLAAWPGARWLQGSGTAYLVVNAAHILGLGLLIGAIVPLDVAVLRHKPPAAAGTAAERLRVLLDVLPRAAAQGLVLALLTGVWLFSVRPHDYLGNAAFLAKLALLTLALLNVAWQHRGPAWAALRRGAPSTAGQRLRAALSLLLWGAVLLAGRWIGFV</sequence>
<dbReference type="Proteomes" id="UP000196138">
    <property type="component" value="Chromosome"/>
</dbReference>
<evidence type="ECO:0000313" key="3">
    <source>
        <dbReference type="Proteomes" id="UP000196138"/>
    </source>
</evidence>
<keyword evidence="1" id="KW-0472">Membrane</keyword>
<evidence type="ECO:0008006" key="4">
    <source>
        <dbReference type="Google" id="ProtNLM"/>
    </source>
</evidence>
<dbReference type="OrthoDB" id="8537176at2"/>
<organism evidence="2 3">
    <name type="scientific">Comamonas serinivorans</name>
    <dbReference type="NCBI Taxonomy" id="1082851"/>
    <lineage>
        <taxon>Bacteria</taxon>
        <taxon>Pseudomonadati</taxon>
        <taxon>Pseudomonadota</taxon>
        <taxon>Betaproteobacteria</taxon>
        <taxon>Burkholderiales</taxon>
        <taxon>Comamonadaceae</taxon>
        <taxon>Comamonas</taxon>
    </lineage>
</organism>
<name>A0A1Y0EKG6_9BURK</name>
<protein>
    <recommendedName>
        <fullName evidence="4">DUF2214 domain-containing protein</fullName>
    </recommendedName>
</protein>
<feature type="transmembrane region" description="Helical" evidence="1">
    <location>
        <begin position="23"/>
        <end position="50"/>
    </location>
</feature>
<accession>A0A1Y0EKG6</accession>
<dbReference type="RefSeq" id="WP_087277886.1">
    <property type="nucleotide sequence ID" value="NZ_CP021455.1"/>
</dbReference>
<evidence type="ECO:0000313" key="2">
    <source>
        <dbReference type="EMBL" id="ARU04066.1"/>
    </source>
</evidence>
<keyword evidence="1" id="KW-1133">Transmembrane helix</keyword>
<feature type="transmembrane region" description="Helical" evidence="1">
    <location>
        <begin position="141"/>
        <end position="161"/>
    </location>
</feature>
<proteinExistence type="predicted"/>
<dbReference type="EMBL" id="CP021455">
    <property type="protein sequence ID" value="ARU04066.1"/>
    <property type="molecule type" value="Genomic_DNA"/>
</dbReference>
<dbReference type="AlphaFoldDB" id="A0A1Y0EKG6"/>